<feature type="transmembrane region" description="Helical" evidence="2">
    <location>
        <begin position="113"/>
        <end position="136"/>
    </location>
</feature>
<evidence type="ECO:0000256" key="1">
    <source>
        <dbReference type="SAM" id="MobiDB-lite"/>
    </source>
</evidence>
<dbReference type="AlphaFoldDB" id="A0A853CS60"/>
<dbReference type="InterPro" id="IPR018764">
    <property type="entry name" value="RskA_C"/>
</dbReference>
<dbReference type="GO" id="GO:0005886">
    <property type="term" value="C:plasma membrane"/>
    <property type="evidence" value="ECO:0007669"/>
    <property type="project" value="InterPro"/>
</dbReference>
<dbReference type="Pfam" id="PF10099">
    <property type="entry name" value="RskA_C"/>
    <property type="match status" value="1"/>
</dbReference>
<keyword evidence="2" id="KW-1133">Transmembrane helix</keyword>
<dbReference type="Proteomes" id="UP000578352">
    <property type="component" value="Unassembled WGS sequence"/>
</dbReference>
<proteinExistence type="predicted"/>
<protein>
    <recommendedName>
        <fullName evidence="3">Anti-sigma K factor RskA C-terminal domain-containing protein</fullName>
    </recommendedName>
</protein>
<dbReference type="InterPro" id="IPR051474">
    <property type="entry name" value="Anti-sigma-K/W_factor"/>
</dbReference>
<feature type="region of interest" description="Disordered" evidence="1">
    <location>
        <begin position="64"/>
        <end position="104"/>
    </location>
</feature>
<evidence type="ECO:0000259" key="3">
    <source>
        <dbReference type="Pfam" id="PF10099"/>
    </source>
</evidence>
<gene>
    <name evidence="4" type="ORF">HNR13_001466</name>
</gene>
<dbReference type="RefSeq" id="WP_179605130.1">
    <property type="nucleotide sequence ID" value="NZ_BAABEH010000001.1"/>
</dbReference>
<feature type="region of interest" description="Disordered" evidence="1">
    <location>
        <begin position="1"/>
        <end position="24"/>
    </location>
</feature>
<reference evidence="4 5" key="1">
    <citation type="submission" date="2020-07" db="EMBL/GenBank/DDBJ databases">
        <title>Sequencing the genomes of 1000 actinobacteria strains.</title>
        <authorList>
            <person name="Klenk H.-P."/>
        </authorList>
    </citation>
    <scope>NUCLEOTIDE SEQUENCE [LARGE SCALE GENOMIC DNA]</scope>
    <source>
        <strain evidence="4 5">DSM 15165</strain>
    </source>
</reference>
<sequence>MTDDRDSVDPARLGARLGADDAREADDFEEVAAQLALAADPVEPPSAMKAALFARIAQTPQLAPEAEAAPAVAPVPHPEPSPTSIPEAPATAVASAQTPAERRAERRWFQRPGAILASAAAAVVLFVAGTFVGVALSGSDSYQQQQSAALAALNAAPDTQRSSAAINGGGTATLVWSAQLGRSALVATDLPKLAGGKTYELWYIRDGAATPAGTMDSSGHIATWRVLSGTMAPGDTVGLTVEPAGGSKQPTTKPIVAITS</sequence>
<keyword evidence="2" id="KW-0812">Transmembrane</keyword>
<evidence type="ECO:0000256" key="2">
    <source>
        <dbReference type="SAM" id="Phobius"/>
    </source>
</evidence>
<dbReference type="EMBL" id="JACCFL010000001">
    <property type="protein sequence ID" value="NYJ23179.1"/>
    <property type="molecule type" value="Genomic_DNA"/>
</dbReference>
<dbReference type="GO" id="GO:0006417">
    <property type="term" value="P:regulation of translation"/>
    <property type="evidence" value="ECO:0007669"/>
    <property type="project" value="TreeGrafter"/>
</dbReference>
<comment type="caution">
    <text evidence="4">The sequence shown here is derived from an EMBL/GenBank/DDBJ whole genome shotgun (WGS) entry which is preliminary data.</text>
</comment>
<dbReference type="PANTHER" id="PTHR37461:SF1">
    <property type="entry name" value="ANTI-SIGMA-K FACTOR RSKA"/>
    <property type="match status" value="1"/>
</dbReference>
<feature type="domain" description="Anti-sigma K factor RskA C-terminal" evidence="3">
    <location>
        <begin position="116"/>
        <end position="255"/>
    </location>
</feature>
<evidence type="ECO:0000313" key="5">
    <source>
        <dbReference type="Proteomes" id="UP000578352"/>
    </source>
</evidence>
<keyword evidence="2" id="KW-0472">Membrane</keyword>
<evidence type="ECO:0000313" key="4">
    <source>
        <dbReference type="EMBL" id="NYJ23179.1"/>
    </source>
</evidence>
<organism evidence="4 5">
    <name type="scientific">Leifsonia shinshuensis</name>
    <dbReference type="NCBI Taxonomy" id="150026"/>
    <lineage>
        <taxon>Bacteria</taxon>
        <taxon>Bacillati</taxon>
        <taxon>Actinomycetota</taxon>
        <taxon>Actinomycetes</taxon>
        <taxon>Micrococcales</taxon>
        <taxon>Microbacteriaceae</taxon>
        <taxon>Leifsonia</taxon>
    </lineage>
</organism>
<accession>A0A853CS60</accession>
<feature type="compositionally biased region" description="Pro residues" evidence="1">
    <location>
        <begin position="73"/>
        <end position="83"/>
    </location>
</feature>
<dbReference type="GO" id="GO:0016989">
    <property type="term" value="F:sigma factor antagonist activity"/>
    <property type="evidence" value="ECO:0007669"/>
    <property type="project" value="TreeGrafter"/>
</dbReference>
<name>A0A853CS60_9MICO</name>
<dbReference type="PANTHER" id="PTHR37461">
    <property type="entry name" value="ANTI-SIGMA-K FACTOR RSKA"/>
    <property type="match status" value="1"/>
</dbReference>